<proteinExistence type="predicted"/>
<reference evidence="1" key="1">
    <citation type="submission" date="2023-07" db="EMBL/GenBank/DDBJ databases">
        <title>Sorghum-associated microbial communities from plants grown in Nebraska, USA.</title>
        <authorList>
            <person name="Schachtman D."/>
        </authorList>
    </citation>
    <scope>NUCLEOTIDE SEQUENCE</scope>
    <source>
        <strain evidence="1">BE56</strain>
    </source>
</reference>
<organism evidence="1 2">
    <name type="scientific">Pseudomonas hunanensis</name>
    <dbReference type="NCBI Taxonomy" id="1247546"/>
    <lineage>
        <taxon>Bacteria</taxon>
        <taxon>Pseudomonadati</taxon>
        <taxon>Pseudomonadota</taxon>
        <taxon>Gammaproteobacteria</taxon>
        <taxon>Pseudomonadales</taxon>
        <taxon>Pseudomonadaceae</taxon>
        <taxon>Pseudomonas</taxon>
    </lineage>
</organism>
<accession>A0ACC6KA84</accession>
<keyword evidence="2" id="KW-1185">Reference proteome</keyword>
<evidence type="ECO:0000313" key="2">
    <source>
        <dbReference type="Proteomes" id="UP001259587"/>
    </source>
</evidence>
<name>A0ACC6KA84_9PSED</name>
<gene>
    <name evidence="1" type="ORF">J2W83_004967</name>
</gene>
<dbReference type="Proteomes" id="UP001259587">
    <property type="component" value="Unassembled WGS sequence"/>
</dbReference>
<dbReference type="EMBL" id="JAVDTH010000048">
    <property type="protein sequence ID" value="MDR6715325.1"/>
    <property type="molecule type" value="Genomic_DNA"/>
</dbReference>
<evidence type="ECO:0000313" key="1">
    <source>
        <dbReference type="EMBL" id="MDR6715325.1"/>
    </source>
</evidence>
<comment type="caution">
    <text evidence="1">The sequence shown here is derived from an EMBL/GenBank/DDBJ whole genome shotgun (WGS) entry which is preliminary data.</text>
</comment>
<sequence length="101" mass="10643">MDKDNDAIVTTQGIGGFGESGDLNNPEPLFRVVAGHPIDYAAEQSSTLLTCAHMLSDIALNEDLANAPTLHTAVHYLTGMAKALSQDVMHGLMKPVDSPAP</sequence>
<protein>
    <submittedName>
        <fullName evidence="1">Uncharacterized protein</fullName>
    </submittedName>
</protein>